<dbReference type="AlphaFoldDB" id="A0A4R7YW25"/>
<sequence length="64" mass="7313">MLKYKNPAEINLIIENSLIEATNDVFKEIRYVSNNLGDSINNMVDRIGSMSEDLLEHINGFKVE</sequence>
<gene>
    <name evidence="1" type="ORF">C8C77_1171</name>
</gene>
<comment type="caution">
    <text evidence="1">The sequence shown here is derived from an EMBL/GenBank/DDBJ whole genome shotgun (WGS) entry which is preliminary data.</text>
</comment>
<dbReference type="OrthoDB" id="9814363at2"/>
<organism evidence="1 2">
    <name type="scientific">Halanaerobium saccharolyticum</name>
    <dbReference type="NCBI Taxonomy" id="43595"/>
    <lineage>
        <taxon>Bacteria</taxon>
        <taxon>Bacillati</taxon>
        <taxon>Bacillota</taxon>
        <taxon>Clostridia</taxon>
        <taxon>Halanaerobiales</taxon>
        <taxon>Halanaerobiaceae</taxon>
        <taxon>Halanaerobium</taxon>
    </lineage>
</organism>
<dbReference type="RefSeq" id="WP_111572614.1">
    <property type="nucleotide sequence ID" value="NZ_QLME01000016.1"/>
</dbReference>
<evidence type="ECO:0000313" key="2">
    <source>
        <dbReference type="Proteomes" id="UP000294697"/>
    </source>
</evidence>
<dbReference type="Proteomes" id="UP000294697">
    <property type="component" value="Unassembled WGS sequence"/>
</dbReference>
<dbReference type="EMBL" id="SODA01000017">
    <property type="protein sequence ID" value="TDW02074.1"/>
    <property type="molecule type" value="Genomic_DNA"/>
</dbReference>
<reference evidence="1 2" key="1">
    <citation type="submission" date="2019-03" db="EMBL/GenBank/DDBJ databases">
        <title>Subsurface microbial communities from deep shales in Ohio and West Virginia, USA.</title>
        <authorList>
            <person name="Wrighton K."/>
        </authorList>
    </citation>
    <scope>NUCLEOTIDE SEQUENCE [LARGE SCALE GENOMIC DNA]</scope>
    <source>
        <strain evidence="1 2">MSL9.2</strain>
    </source>
</reference>
<protein>
    <submittedName>
        <fullName evidence="1">Uncharacterized protein</fullName>
    </submittedName>
</protein>
<name>A0A4R7YW25_9FIRM</name>
<proteinExistence type="predicted"/>
<accession>A0A4R7YW25</accession>
<evidence type="ECO:0000313" key="1">
    <source>
        <dbReference type="EMBL" id="TDW02074.1"/>
    </source>
</evidence>